<reference evidence="2" key="1">
    <citation type="submission" date="2021-02" db="EMBL/GenBank/DDBJ databases">
        <title>Genome sequence Cadophora malorum strain M34.</title>
        <authorList>
            <person name="Stefanovic E."/>
            <person name="Vu D."/>
            <person name="Scully C."/>
            <person name="Dijksterhuis J."/>
            <person name="Roader J."/>
            <person name="Houbraken J."/>
        </authorList>
    </citation>
    <scope>NUCLEOTIDE SEQUENCE</scope>
    <source>
        <strain evidence="2">M34</strain>
    </source>
</reference>
<dbReference type="OrthoDB" id="10520118at2759"/>
<evidence type="ECO:0000313" key="2">
    <source>
        <dbReference type="EMBL" id="KAG4412646.1"/>
    </source>
</evidence>
<accession>A0A8H7VZP9</accession>
<gene>
    <name evidence="2" type="ORF">IFR04_014217</name>
</gene>
<dbReference type="AlphaFoldDB" id="A0A8H7VZP9"/>
<sequence>MTSSTSLNLSLPKTATLAEVKAILLCNWPWKGNWGGMMERMMKDMRRMGMLVECEDRKGYFEAEWPRGVEMNVVEVVEIEEGEVEGKAELESEKEKGQWIDSMSWNDNGAYRENS</sequence>
<feature type="compositionally biased region" description="Basic and acidic residues" evidence="1">
    <location>
        <begin position="85"/>
        <end position="98"/>
    </location>
</feature>
<name>A0A8H7VZP9_9HELO</name>
<feature type="region of interest" description="Disordered" evidence="1">
    <location>
        <begin position="85"/>
        <end position="115"/>
    </location>
</feature>
<organism evidence="2 3">
    <name type="scientific">Cadophora malorum</name>
    <dbReference type="NCBI Taxonomy" id="108018"/>
    <lineage>
        <taxon>Eukaryota</taxon>
        <taxon>Fungi</taxon>
        <taxon>Dikarya</taxon>
        <taxon>Ascomycota</taxon>
        <taxon>Pezizomycotina</taxon>
        <taxon>Leotiomycetes</taxon>
        <taxon>Helotiales</taxon>
        <taxon>Ploettnerulaceae</taxon>
        <taxon>Cadophora</taxon>
    </lineage>
</organism>
<evidence type="ECO:0000256" key="1">
    <source>
        <dbReference type="SAM" id="MobiDB-lite"/>
    </source>
</evidence>
<protein>
    <submittedName>
        <fullName evidence="2">Uncharacterized protein</fullName>
    </submittedName>
</protein>
<dbReference type="Proteomes" id="UP000664132">
    <property type="component" value="Unassembled WGS sequence"/>
</dbReference>
<dbReference type="EMBL" id="JAFJYH010000363">
    <property type="protein sequence ID" value="KAG4412646.1"/>
    <property type="molecule type" value="Genomic_DNA"/>
</dbReference>
<keyword evidence="3" id="KW-1185">Reference proteome</keyword>
<evidence type="ECO:0000313" key="3">
    <source>
        <dbReference type="Proteomes" id="UP000664132"/>
    </source>
</evidence>
<proteinExistence type="predicted"/>
<comment type="caution">
    <text evidence="2">The sequence shown here is derived from an EMBL/GenBank/DDBJ whole genome shotgun (WGS) entry which is preliminary data.</text>
</comment>